<reference evidence="3" key="1">
    <citation type="submission" date="2020-08" db="EMBL/GenBank/DDBJ databases">
        <title>Fungal Genomes of the International Space Station.</title>
        <authorList>
            <person name="Seuylemezian A."/>
            <person name="Singh N.K."/>
            <person name="Wood J."/>
            <person name="Venkateswaran K."/>
        </authorList>
    </citation>
    <scope>NUCLEOTIDE SEQUENCE</scope>
    <source>
        <strain evidence="3">I2-B2</strain>
    </source>
</reference>
<feature type="transmembrane region" description="Helical" evidence="2">
    <location>
        <begin position="6"/>
        <end position="33"/>
    </location>
</feature>
<dbReference type="AlphaFoldDB" id="A0AAW4R1C8"/>
<keyword evidence="2" id="KW-0812">Transmembrane</keyword>
<keyword evidence="2" id="KW-1133">Transmembrane helix</keyword>
<organism evidence="3 4">
    <name type="scientific">Bacillus cereus</name>
    <dbReference type="NCBI Taxonomy" id="1396"/>
    <lineage>
        <taxon>Bacteria</taxon>
        <taxon>Bacillati</taxon>
        <taxon>Bacillota</taxon>
        <taxon>Bacilli</taxon>
        <taxon>Bacillales</taxon>
        <taxon>Bacillaceae</taxon>
        <taxon>Bacillus</taxon>
        <taxon>Bacillus cereus group</taxon>
    </lineage>
</organism>
<sequence>MDSNGITIYQAFVIFGFSAYVSIVFGVVIGWALNKYQRRKKIKCFYNSLIKGFTLNTIHTIEDVNNIYRGININKLENKKYMYDLSTLLRRFLVELHSKKYESLKIEQIHEWKEKIDNFIRHNEQLSPFSELPEAEKGMINDILSFAENKENEEIKRKIKELSRLIQVRKEEIDKIERSNKWSMPMGIVGIILTIIFGIASLK</sequence>
<evidence type="ECO:0000256" key="2">
    <source>
        <dbReference type="SAM" id="Phobius"/>
    </source>
</evidence>
<feature type="transmembrane region" description="Helical" evidence="2">
    <location>
        <begin position="182"/>
        <end position="202"/>
    </location>
</feature>
<name>A0AAW4R1C8_BACCE</name>
<evidence type="ECO:0000313" key="3">
    <source>
        <dbReference type="EMBL" id="MBY0038659.1"/>
    </source>
</evidence>
<proteinExistence type="predicted"/>
<protein>
    <submittedName>
        <fullName evidence="3">Uncharacterized protein</fullName>
    </submittedName>
</protein>
<evidence type="ECO:0000256" key="1">
    <source>
        <dbReference type="SAM" id="Coils"/>
    </source>
</evidence>
<evidence type="ECO:0000313" key="4">
    <source>
        <dbReference type="Proteomes" id="UP001197806"/>
    </source>
</evidence>
<comment type="caution">
    <text evidence="3">The sequence shown here is derived from an EMBL/GenBank/DDBJ whole genome shotgun (WGS) entry which is preliminary data.</text>
</comment>
<dbReference type="Proteomes" id="UP001197806">
    <property type="component" value="Unassembled WGS sequence"/>
</dbReference>
<accession>A0AAW4R1C8</accession>
<dbReference type="RefSeq" id="WP_088045861.1">
    <property type="nucleotide sequence ID" value="NZ_JACLPZ010000023.1"/>
</dbReference>
<keyword evidence="2" id="KW-0472">Membrane</keyword>
<dbReference type="EMBL" id="JACLPZ010000023">
    <property type="protein sequence ID" value="MBY0038659.1"/>
    <property type="molecule type" value="Genomic_DNA"/>
</dbReference>
<gene>
    <name evidence="3" type="ORF">H7U08_19290</name>
</gene>
<keyword evidence="1" id="KW-0175">Coiled coil</keyword>
<feature type="coiled-coil region" evidence="1">
    <location>
        <begin position="152"/>
        <end position="179"/>
    </location>
</feature>